<dbReference type="GO" id="GO:0004174">
    <property type="term" value="F:electron-transferring-flavoprotein dehydrogenase activity"/>
    <property type="evidence" value="ECO:0007669"/>
    <property type="project" value="TreeGrafter"/>
</dbReference>
<dbReference type="EMBL" id="CCBP010000111">
    <property type="protein sequence ID" value="CDO72240.1"/>
    <property type="molecule type" value="Genomic_DNA"/>
</dbReference>
<evidence type="ECO:0000256" key="4">
    <source>
        <dbReference type="ARBA" id="ARBA00023002"/>
    </source>
</evidence>
<dbReference type="InterPro" id="IPR036188">
    <property type="entry name" value="FAD/NAD-bd_sf"/>
</dbReference>
<gene>
    <name evidence="6" type="ORF">BN946_scf184970.g92</name>
</gene>
<feature type="domain" description="FAD/NAD(P)-binding" evidence="5">
    <location>
        <begin position="11"/>
        <end position="301"/>
    </location>
</feature>
<comment type="similarity">
    <text evidence="1">Belongs to the FAD-dependent oxidoreductase family.</text>
</comment>
<dbReference type="PANTHER" id="PTHR43735">
    <property type="entry name" value="APOPTOSIS-INDUCING FACTOR 1"/>
    <property type="match status" value="1"/>
</dbReference>
<organism evidence="6 7">
    <name type="scientific">Pycnoporus cinnabarinus</name>
    <name type="common">Cinnabar-red polypore</name>
    <name type="synonym">Trametes cinnabarina</name>
    <dbReference type="NCBI Taxonomy" id="5643"/>
    <lineage>
        <taxon>Eukaryota</taxon>
        <taxon>Fungi</taxon>
        <taxon>Dikarya</taxon>
        <taxon>Basidiomycota</taxon>
        <taxon>Agaricomycotina</taxon>
        <taxon>Agaricomycetes</taxon>
        <taxon>Polyporales</taxon>
        <taxon>Polyporaceae</taxon>
        <taxon>Trametes</taxon>
    </lineage>
</organism>
<dbReference type="PRINTS" id="PR00368">
    <property type="entry name" value="FADPNR"/>
</dbReference>
<dbReference type="HOGENOM" id="CLU_019845_2_0_1"/>
<evidence type="ECO:0000256" key="1">
    <source>
        <dbReference type="ARBA" id="ARBA00006442"/>
    </source>
</evidence>
<evidence type="ECO:0000256" key="2">
    <source>
        <dbReference type="ARBA" id="ARBA00022630"/>
    </source>
</evidence>
<sequence>MVEDKAQFPRNVVIVGGGWAGTLIARQLSAKLDASKHRIILVNNRPFFIHLIATARMTVTPEDRLEDKALVPFDKLFYNGNGTVKIGNVVSIAETAPGKGGKVVLEDGEEIPYSALVLATGSIWPGPINFPQKDADVRAHINSWRSKYEKANHVVIVGGGAVGIETAGEVKEAWPQKKKVTLVHSENLLLNDTYPDKFRKDIEQRVRRKGISLILGDKLDIPPEGTVGVTTEKGKELPDADLVVPAFGSRPNTGFISTLGQDVVTQHGTVRVDKFLEVPGHPGVFAAGDIIDWKEQKQAAKANTHATVVAANVVSFISGKPPAKAYKGSWELIVIPVGRTGGSGYFGILWGIVVGDWFTRVVKAKELMVSQARKLRGYD</sequence>
<reference evidence="6" key="1">
    <citation type="submission" date="2014-01" db="EMBL/GenBank/DDBJ databases">
        <title>The genome of the white-rot fungus Pycnoporus cinnabarinus: a basidiomycete model with a versatile arsenal for lignocellulosic biomass breakdown.</title>
        <authorList>
            <person name="Levasseur A."/>
            <person name="Lomascolo A."/>
            <person name="Ruiz-Duenas F.J."/>
            <person name="Uzan E."/>
            <person name="Piumi F."/>
            <person name="Kues U."/>
            <person name="Ram A.F.J."/>
            <person name="Murat C."/>
            <person name="Haon M."/>
            <person name="Benoit I."/>
            <person name="Arfi Y."/>
            <person name="Chevret D."/>
            <person name="Drula E."/>
            <person name="Kwon M.J."/>
            <person name="Gouret P."/>
            <person name="Lesage-Meessen L."/>
            <person name="Lombard V."/>
            <person name="Mariette J."/>
            <person name="Noirot C."/>
            <person name="Park J."/>
            <person name="Patyshakuliyeva A."/>
            <person name="Wieneger R.A.B."/>
            <person name="Wosten H.A.B."/>
            <person name="Martin F."/>
            <person name="Coutinho P.M."/>
            <person name="de Vries R."/>
            <person name="Martinez A.T."/>
            <person name="Klopp C."/>
            <person name="Pontarotti P."/>
            <person name="Henrissat B."/>
            <person name="Record E."/>
        </authorList>
    </citation>
    <scope>NUCLEOTIDE SEQUENCE [LARGE SCALE GENOMIC DNA]</scope>
    <source>
        <strain evidence="6">BRFM137</strain>
    </source>
</reference>
<evidence type="ECO:0000259" key="5">
    <source>
        <dbReference type="Pfam" id="PF07992"/>
    </source>
</evidence>
<dbReference type="Gene3D" id="3.50.50.100">
    <property type="match status" value="1"/>
</dbReference>
<evidence type="ECO:0000313" key="7">
    <source>
        <dbReference type="Proteomes" id="UP000029665"/>
    </source>
</evidence>
<evidence type="ECO:0000256" key="3">
    <source>
        <dbReference type="ARBA" id="ARBA00022827"/>
    </source>
</evidence>
<protein>
    <recommendedName>
        <fullName evidence="5">FAD/NAD(P)-binding domain-containing protein</fullName>
    </recommendedName>
</protein>
<dbReference type="GO" id="GO:0005737">
    <property type="term" value="C:cytoplasm"/>
    <property type="evidence" value="ECO:0007669"/>
    <property type="project" value="TreeGrafter"/>
</dbReference>
<dbReference type="SUPFAM" id="SSF51905">
    <property type="entry name" value="FAD/NAD(P)-binding domain"/>
    <property type="match status" value="1"/>
</dbReference>
<dbReference type="STRING" id="5643.A0A060SD09"/>
<keyword evidence="7" id="KW-1185">Reference proteome</keyword>
<dbReference type="InterPro" id="IPR023753">
    <property type="entry name" value="FAD/NAD-binding_dom"/>
</dbReference>
<dbReference type="Proteomes" id="UP000029665">
    <property type="component" value="Unassembled WGS sequence"/>
</dbReference>
<dbReference type="PRINTS" id="PR00469">
    <property type="entry name" value="PNDRDTASEII"/>
</dbReference>
<comment type="caution">
    <text evidence="6">The sequence shown here is derived from an EMBL/GenBank/DDBJ whole genome shotgun (WGS) entry which is preliminary data.</text>
</comment>
<dbReference type="AlphaFoldDB" id="A0A060SD09"/>
<dbReference type="Pfam" id="PF07992">
    <property type="entry name" value="Pyr_redox_2"/>
    <property type="match status" value="1"/>
</dbReference>
<keyword evidence="2" id="KW-0285">Flavoprotein</keyword>
<dbReference type="PANTHER" id="PTHR43735:SF3">
    <property type="entry name" value="FERROPTOSIS SUPPRESSOR PROTEIN 1"/>
    <property type="match status" value="1"/>
</dbReference>
<dbReference type="OMA" id="WRSKYEK"/>
<accession>A0A060SD09</accession>
<dbReference type="OrthoDB" id="202203at2759"/>
<evidence type="ECO:0000313" key="6">
    <source>
        <dbReference type="EMBL" id="CDO72240.1"/>
    </source>
</evidence>
<name>A0A060SD09_PYCCI</name>
<dbReference type="GO" id="GO:0050660">
    <property type="term" value="F:flavin adenine dinucleotide binding"/>
    <property type="evidence" value="ECO:0007669"/>
    <property type="project" value="TreeGrafter"/>
</dbReference>
<keyword evidence="3" id="KW-0274">FAD</keyword>
<proteinExistence type="inferred from homology"/>
<keyword evidence="4" id="KW-0560">Oxidoreductase</keyword>